<dbReference type="InterPro" id="IPR026847">
    <property type="entry name" value="VPS13"/>
</dbReference>
<sequence>DNLDLPIKLKSGYLNKLVLKVPWKNLYNEPVIAEIDGLYILAVPNLGIKYDAVKEEKQAQDTKQAELSRIEEARKAKKKEAEKAKTPEQKAQEDSFTEKMVTQVIKNLQITIKNIHIRYEDQFTNRKRPFALGFTLGRLFFQTTDANWTPTIIKDVAAKLFYKLIDLDSLSFYWNSNCNLMSNLESRDEMRDAMIKLIATKSYAPKEISYILAPISISAKLQLNQKPEADSTNFRTPKVFLTLDIERLEMNLGKFQYQDILEFLEAQERLTLNAKYRKYRPNLKEYKKHAKEWWHFAYACILEENIRRRRRNWSWTNIKNHRKLVRDYKEAYIQNLTNKTPAPEILALVQKAEKNLNTFNLNVARQQAEFEIDRRGLTRIEDQQGWVGWVASFWGGSGGGSKTSTKKEDDITSQFEKAMTPEEREKLYAALDYNENQTPAMYPKEFIENLIHFSLNQLVVRVQENQNDTSFLDVLSLNLCKVSAVVEQRPSAQAIKVTAKMQTLTIDGVNEAGKRPPIILSADAKALTADNPQLFFLFESNPLDASFDQMVKLHALPLDVRYHAPSINKLADVFKPPESVKLKQLTAAAFAKYDDIKSRSATGLSYALEKHTRLKLDIEIMPTCIQIYEGGIFDEACNVLVLDLGCLKVSTLDSGSIKSNEAFFKKDE</sequence>
<keyword evidence="5" id="KW-1185">Reference proteome</keyword>
<reference evidence="6" key="1">
    <citation type="submission" date="2022-11" db="UniProtKB">
        <authorList>
            <consortium name="WormBaseParasite"/>
        </authorList>
    </citation>
    <scope>IDENTIFICATION</scope>
</reference>
<evidence type="ECO:0000256" key="1">
    <source>
        <dbReference type="ARBA" id="ARBA00006545"/>
    </source>
</evidence>
<dbReference type="GO" id="GO:0045053">
    <property type="term" value="P:protein retention in Golgi apparatus"/>
    <property type="evidence" value="ECO:0007669"/>
    <property type="project" value="TreeGrafter"/>
</dbReference>
<comment type="similarity">
    <text evidence="1">Belongs to the VPS13 family.</text>
</comment>
<evidence type="ECO:0000256" key="3">
    <source>
        <dbReference type="SAM" id="Coils"/>
    </source>
</evidence>
<name>A0A915HM71_ROMCU</name>
<evidence type="ECO:0000259" key="4">
    <source>
        <dbReference type="Pfam" id="PF12624"/>
    </source>
</evidence>
<evidence type="ECO:0000313" key="6">
    <source>
        <dbReference type="WBParaSite" id="nRc.2.0.1.t02585-RA"/>
    </source>
</evidence>
<protein>
    <recommendedName>
        <fullName evidence="4">Chorein N-terminal domain-containing protein</fullName>
    </recommendedName>
</protein>
<dbReference type="InterPro" id="IPR026854">
    <property type="entry name" value="VPS13_N"/>
</dbReference>
<feature type="coiled-coil region" evidence="3">
    <location>
        <begin position="53"/>
        <end position="80"/>
    </location>
</feature>
<proteinExistence type="inferred from homology"/>
<evidence type="ECO:0000256" key="2">
    <source>
        <dbReference type="ARBA" id="ARBA00022448"/>
    </source>
</evidence>
<dbReference type="WBParaSite" id="nRc.2.0.1.t02585-RA">
    <property type="protein sequence ID" value="nRc.2.0.1.t02585-RA"/>
    <property type="gene ID" value="nRc.2.0.1.g02585"/>
</dbReference>
<evidence type="ECO:0000313" key="5">
    <source>
        <dbReference type="Proteomes" id="UP000887565"/>
    </source>
</evidence>
<dbReference type="PANTHER" id="PTHR16166:SF93">
    <property type="entry name" value="INTERMEMBRANE LIPID TRANSFER PROTEIN VPS13"/>
    <property type="match status" value="1"/>
</dbReference>
<dbReference type="OMA" id="FHMERLC"/>
<accession>A0A915HM71</accession>
<feature type="domain" description="Chorein N-terminal" evidence="4">
    <location>
        <begin position="2"/>
        <end position="654"/>
    </location>
</feature>
<dbReference type="AlphaFoldDB" id="A0A915HM71"/>
<dbReference type="GO" id="GO:0006623">
    <property type="term" value="P:protein targeting to vacuole"/>
    <property type="evidence" value="ECO:0007669"/>
    <property type="project" value="TreeGrafter"/>
</dbReference>
<organism evidence="5 6">
    <name type="scientific">Romanomermis culicivorax</name>
    <name type="common">Nematode worm</name>
    <dbReference type="NCBI Taxonomy" id="13658"/>
    <lineage>
        <taxon>Eukaryota</taxon>
        <taxon>Metazoa</taxon>
        <taxon>Ecdysozoa</taxon>
        <taxon>Nematoda</taxon>
        <taxon>Enoplea</taxon>
        <taxon>Dorylaimia</taxon>
        <taxon>Mermithida</taxon>
        <taxon>Mermithoidea</taxon>
        <taxon>Mermithidae</taxon>
        <taxon>Romanomermis</taxon>
    </lineage>
</organism>
<dbReference type="Proteomes" id="UP000887565">
    <property type="component" value="Unplaced"/>
</dbReference>
<keyword evidence="2" id="KW-0813">Transport</keyword>
<dbReference type="PANTHER" id="PTHR16166">
    <property type="entry name" value="VACUOLAR PROTEIN SORTING-ASSOCIATED PROTEIN VPS13"/>
    <property type="match status" value="1"/>
</dbReference>
<keyword evidence="3" id="KW-0175">Coiled coil</keyword>
<dbReference type="Pfam" id="PF12624">
    <property type="entry name" value="VPS13_N"/>
    <property type="match status" value="1"/>
</dbReference>